<evidence type="ECO:0000256" key="2">
    <source>
        <dbReference type="ARBA" id="ARBA00009712"/>
    </source>
</evidence>
<dbReference type="OrthoDB" id="983542at2759"/>
<reference evidence="11" key="1">
    <citation type="submission" date="2021-06" db="EMBL/GenBank/DDBJ databases">
        <authorList>
            <person name="Kallberg Y."/>
            <person name="Tangrot J."/>
            <person name="Rosling A."/>
        </authorList>
    </citation>
    <scope>NUCLEOTIDE SEQUENCE</scope>
    <source>
        <strain evidence="11">AZ414A</strain>
    </source>
</reference>
<dbReference type="InterPro" id="IPR018301">
    <property type="entry name" value="ArAA_hydroxylase_Fe/CU_BS"/>
</dbReference>
<evidence type="ECO:0000256" key="5">
    <source>
        <dbReference type="ARBA" id="ARBA00023002"/>
    </source>
</evidence>
<evidence type="ECO:0000256" key="3">
    <source>
        <dbReference type="ARBA" id="ARBA00011995"/>
    </source>
</evidence>
<evidence type="ECO:0000256" key="4">
    <source>
        <dbReference type="ARBA" id="ARBA00022723"/>
    </source>
</evidence>
<evidence type="ECO:0000256" key="1">
    <source>
        <dbReference type="ARBA" id="ARBA00001954"/>
    </source>
</evidence>
<dbReference type="GO" id="GO:0004664">
    <property type="term" value="F:prephenate dehydratase activity"/>
    <property type="evidence" value="ECO:0007669"/>
    <property type="project" value="InterPro"/>
</dbReference>
<dbReference type="Pfam" id="PF00351">
    <property type="entry name" value="Biopterin_H"/>
    <property type="match status" value="1"/>
</dbReference>
<dbReference type="InterPro" id="IPR036329">
    <property type="entry name" value="Aro-AA_hydroxylase_C_sf"/>
</dbReference>
<feature type="domain" description="Biopterin-dependent aromatic amino acid hydroxylase family profile" evidence="9">
    <location>
        <begin position="90"/>
        <end position="409"/>
    </location>
</feature>
<accession>A0A9N8WQ30</accession>
<evidence type="ECO:0000313" key="12">
    <source>
        <dbReference type="Proteomes" id="UP000789706"/>
    </source>
</evidence>
<comment type="similarity">
    <text evidence="2">Belongs to the biopterin-dependent aromatic amino acid hydroxylase family.</text>
</comment>
<proteinExistence type="inferred from homology"/>
<comment type="cofactor">
    <cofactor evidence="1 8">
        <name>Fe(2+)</name>
        <dbReference type="ChEBI" id="CHEBI:29033"/>
    </cofactor>
</comment>
<evidence type="ECO:0000256" key="6">
    <source>
        <dbReference type="ARBA" id="ARBA00023004"/>
    </source>
</evidence>
<comment type="caution">
    <text evidence="11">The sequence shown here is derived from an EMBL/GenBank/DDBJ whole genome shotgun (WGS) entry which is preliminary data.</text>
</comment>
<dbReference type="PRINTS" id="PR00372">
    <property type="entry name" value="FYWHYDRXLASE"/>
</dbReference>
<evidence type="ECO:0000313" key="11">
    <source>
        <dbReference type="EMBL" id="CAG8494238.1"/>
    </source>
</evidence>
<dbReference type="PANTHER" id="PTHR11473:SF24">
    <property type="entry name" value="PHENYLALANINE-4-HYDROXYLASE"/>
    <property type="match status" value="1"/>
</dbReference>
<dbReference type="PROSITE" id="PS00367">
    <property type="entry name" value="BH4_AAA_HYDROXYL_1"/>
    <property type="match status" value="1"/>
</dbReference>
<dbReference type="CDD" id="cd04880">
    <property type="entry name" value="ACT_AAAH-PDT-like"/>
    <property type="match status" value="1"/>
</dbReference>
<feature type="binding site" evidence="8">
    <location>
        <position position="311"/>
    </location>
    <ligand>
        <name>Fe cation</name>
        <dbReference type="ChEBI" id="CHEBI:24875"/>
    </ligand>
</feature>
<dbReference type="GO" id="GO:0009094">
    <property type="term" value="P:L-phenylalanine biosynthetic process"/>
    <property type="evidence" value="ECO:0007669"/>
    <property type="project" value="InterPro"/>
</dbReference>
<feature type="binding site" evidence="8">
    <location>
        <position position="266"/>
    </location>
    <ligand>
        <name>Fe cation</name>
        <dbReference type="ChEBI" id="CHEBI:24875"/>
    </ligand>
</feature>
<dbReference type="SUPFAM" id="SSF55021">
    <property type="entry name" value="ACT-like"/>
    <property type="match status" value="1"/>
</dbReference>
<dbReference type="InterPro" id="IPR018528">
    <property type="entry name" value="Preph_deHydtase_CS"/>
</dbReference>
<dbReference type="InterPro" id="IPR036951">
    <property type="entry name" value="ArAA_hydroxylase_sf"/>
</dbReference>
<dbReference type="GO" id="GO:0004505">
    <property type="term" value="F:phenylalanine 4-monooxygenase activity"/>
    <property type="evidence" value="ECO:0007669"/>
    <property type="project" value="UniProtKB-EC"/>
</dbReference>
<evidence type="ECO:0000259" key="10">
    <source>
        <dbReference type="PROSITE" id="PS51671"/>
    </source>
</evidence>
<keyword evidence="5" id="KW-0560">Oxidoreductase</keyword>
<feature type="domain" description="ACT" evidence="10">
    <location>
        <begin position="20"/>
        <end position="97"/>
    </location>
</feature>
<evidence type="ECO:0000256" key="7">
    <source>
        <dbReference type="ARBA" id="ARBA00023033"/>
    </source>
</evidence>
<dbReference type="Proteomes" id="UP000789706">
    <property type="component" value="Unassembled WGS sequence"/>
</dbReference>
<dbReference type="PROSITE" id="PS51410">
    <property type="entry name" value="BH4_AAA_HYDROXYL_2"/>
    <property type="match status" value="1"/>
</dbReference>
<dbReference type="PANTHER" id="PTHR11473">
    <property type="entry name" value="AROMATIC AMINO ACID HYDROXYLASE"/>
    <property type="match status" value="1"/>
</dbReference>
<name>A0A9N8WQ30_9GLOM</name>
<dbReference type="PROSITE" id="PS00858">
    <property type="entry name" value="PREPHENATE_DEHYDR_2"/>
    <property type="match status" value="1"/>
</dbReference>
<sequence length="409" mass="47102">MYSEVTHIAEVNGSGPFLTTLLFSVEDRVGILDECLSVLKNLSISLTRIESRPSKTPGWDYDFFVDFNAEDSKQLTRVVEALREVTKQVKIVSTRTSEATEVPWFPQKKSDLDTFANKVLEMGEELDSDHPGAKDQVYRTRRTEITRFAKTYRHGQPIPSVNYTPEEIATWGVVFRNLIEKYPTHACREHQHVFPLLQQNCGYREDNIPQLEIVSKFLKGFTLRPVMGLLSSRDFLNGLAFRVFHSTQYIRHHSKPFYTPEPDICHELLGHVPLFCDPDFADFSQEIGLASLGVSDEDIEKLSTIYWFTVEFGLCRQGDEIRAYGAGLLSSFGELETAYQKYIVTEYQPVNAQQKVRDFANTLKRPYSVRYNPFTESIEVLDKKEKIVRHTQNIKNDMLILVDALERLH</sequence>
<organism evidence="11 12">
    <name type="scientific">Diversispora eburnea</name>
    <dbReference type="NCBI Taxonomy" id="1213867"/>
    <lineage>
        <taxon>Eukaryota</taxon>
        <taxon>Fungi</taxon>
        <taxon>Fungi incertae sedis</taxon>
        <taxon>Mucoromycota</taxon>
        <taxon>Glomeromycotina</taxon>
        <taxon>Glomeromycetes</taxon>
        <taxon>Diversisporales</taxon>
        <taxon>Diversisporaceae</taxon>
        <taxon>Diversispora</taxon>
    </lineage>
</organism>
<dbReference type="PROSITE" id="PS51671">
    <property type="entry name" value="ACT"/>
    <property type="match status" value="1"/>
</dbReference>
<feature type="binding site" evidence="8">
    <location>
        <position position="271"/>
    </location>
    <ligand>
        <name>Fe cation</name>
        <dbReference type="ChEBI" id="CHEBI:24875"/>
    </ligand>
</feature>
<dbReference type="InterPro" id="IPR002912">
    <property type="entry name" value="ACT_dom"/>
</dbReference>
<dbReference type="SUPFAM" id="SSF56534">
    <property type="entry name" value="Aromatic aminoacid monoxygenases, catalytic and oligomerization domains"/>
    <property type="match status" value="1"/>
</dbReference>
<keyword evidence="6 8" id="KW-0408">Iron</keyword>
<gene>
    <name evidence="11" type="ORF">DEBURN_LOCUS4338</name>
</gene>
<dbReference type="Pfam" id="PF01842">
    <property type="entry name" value="ACT"/>
    <property type="match status" value="1"/>
</dbReference>
<evidence type="ECO:0000256" key="8">
    <source>
        <dbReference type="PIRSR" id="PIRSR601273-2"/>
    </source>
</evidence>
<protein>
    <recommendedName>
        <fullName evidence="3">phenylalanine 4-monooxygenase</fullName>
        <ecNumber evidence="3">1.14.16.1</ecNumber>
    </recommendedName>
</protein>
<dbReference type="InterPro" id="IPR001273">
    <property type="entry name" value="ArAA_hydroxylase"/>
</dbReference>
<dbReference type="InterPro" id="IPR045865">
    <property type="entry name" value="ACT-like_dom_sf"/>
</dbReference>
<dbReference type="Gene3D" id="1.10.800.10">
    <property type="entry name" value="Aromatic amino acid hydroxylase"/>
    <property type="match status" value="1"/>
</dbReference>
<dbReference type="InterPro" id="IPR019774">
    <property type="entry name" value="Aromatic-AA_hydroxylase_C"/>
</dbReference>
<dbReference type="GO" id="GO:0005506">
    <property type="term" value="F:iron ion binding"/>
    <property type="evidence" value="ECO:0007669"/>
    <property type="project" value="InterPro"/>
</dbReference>
<keyword evidence="7" id="KW-0503">Monooxygenase</keyword>
<dbReference type="EMBL" id="CAJVPK010000324">
    <property type="protein sequence ID" value="CAG8494238.1"/>
    <property type="molecule type" value="Genomic_DNA"/>
</dbReference>
<evidence type="ECO:0000259" key="9">
    <source>
        <dbReference type="PROSITE" id="PS51410"/>
    </source>
</evidence>
<dbReference type="EC" id="1.14.16.1" evidence="3"/>
<dbReference type="AlphaFoldDB" id="A0A9N8WQ30"/>
<keyword evidence="4 8" id="KW-0479">Metal-binding</keyword>
<keyword evidence="12" id="KW-1185">Reference proteome</keyword>